<evidence type="ECO:0000313" key="6">
    <source>
        <dbReference type="Proteomes" id="UP000467214"/>
    </source>
</evidence>
<keyword evidence="2" id="KW-0328">Glycosyltransferase</keyword>
<dbReference type="InterPro" id="IPR050834">
    <property type="entry name" value="Glycosyltransf_2"/>
</dbReference>
<dbReference type="PANTHER" id="PTHR43685">
    <property type="entry name" value="GLYCOSYLTRANSFERASE"/>
    <property type="match status" value="1"/>
</dbReference>
<dbReference type="Gene3D" id="3.90.550.10">
    <property type="entry name" value="Spore Coat Polysaccharide Biosynthesis Protein SpsA, Chain A"/>
    <property type="match status" value="1"/>
</dbReference>
<dbReference type="EMBL" id="WSSB01000010">
    <property type="protein sequence ID" value="MXR37659.1"/>
    <property type="molecule type" value="Genomic_DNA"/>
</dbReference>
<feature type="domain" description="Glycosyltransferase 2-like" evidence="4">
    <location>
        <begin position="9"/>
        <end position="141"/>
    </location>
</feature>
<comment type="caution">
    <text evidence="5">The sequence shown here is derived from an EMBL/GenBank/DDBJ whole genome shotgun (WGS) entry which is preliminary data.</text>
</comment>
<evidence type="ECO:0000259" key="4">
    <source>
        <dbReference type="Pfam" id="PF00535"/>
    </source>
</evidence>
<keyword evidence="3 5" id="KW-0808">Transferase</keyword>
<dbReference type="PANTHER" id="PTHR43685:SF5">
    <property type="entry name" value="GLYCOSYLTRANSFERASE EPSE-RELATED"/>
    <property type="match status" value="1"/>
</dbReference>
<organism evidence="5 6">
    <name type="scientific">Craterilacuibacter sinensis</name>
    <dbReference type="NCBI Taxonomy" id="2686017"/>
    <lineage>
        <taxon>Bacteria</taxon>
        <taxon>Pseudomonadati</taxon>
        <taxon>Pseudomonadota</taxon>
        <taxon>Betaproteobacteria</taxon>
        <taxon>Neisseriales</taxon>
        <taxon>Neisseriaceae</taxon>
        <taxon>Craterilacuibacter</taxon>
    </lineage>
</organism>
<dbReference type="SUPFAM" id="SSF53448">
    <property type="entry name" value="Nucleotide-diphospho-sugar transferases"/>
    <property type="match status" value="1"/>
</dbReference>
<accession>A0A845BN17</accession>
<reference evidence="5 6" key="1">
    <citation type="submission" date="2019-12" db="EMBL/GenBank/DDBJ databases">
        <title>Neisseriaceae gen. nov. sp. Genome sequencing and assembly.</title>
        <authorList>
            <person name="Liu Z."/>
            <person name="Li A."/>
        </authorList>
    </citation>
    <scope>NUCLEOTIDE SEQUENCE [LARGE SCALE GENOMIC DNA]</scope>
    <source>
        <strain evidence="5 6">B2N2-7</strain>
    </source>
</reference>
<sequence length="274" mass="31691">MKHEHPPFSVLMSTYINDNPFHLRQAFESILNNSIRPVSIVVVEDGPISEESQKIILEFKSILNIESVNIPNNVGLGQSLAFGIKFCKTELIARFDSDDICNSNRFECQLNYLKNNPKVDIISCWIEEFDTNPDLPTSIRKVPELHKDILSFAKRRSPFNHMGVMYKKSKVIASGNYQHDYLYEDYALWVRMLHSGCISANVPEVLIKARVGNGMFERRGGWKYATSELVAQNNFRKIGFINWLEFIRNIAIRIPARIVPPAVRKYIYEHQLRK</sequence>
<proteinExistence type="inferred from homology"/>
<evidence type="ECO:0000256" key="1">
    <source>
        <dbReference type="ARBA" id="ARBA00006739"/>
    </source>
</evidence>
<keyword evidence="6" id="KW-1185">Reference proteome</keyword>
<dbReference type="Pfam" id="PF00535">
    <property type="entry name" value="Glycos_transf_2"/>
    <property type="match status" value="1"/>
</dbReference>
<name>A0A845BN17_9NEIS</name>
<dbReference type="InterPro" id="IPR001173">
    <property type="entry name" value="Glyco_trans_2-like"/>
</dbReference>
<dbReference type="GO" id="GO:0016757">
    <property type="term" value="F:glycosyltransferase activity"/>
    <property type="evidence" value="ECO:0007669"/>
    <property type="project" value="UniProtKB-KW"/>
</dbReference>
<dbReference type="AlphaFoldDB" id="A0A845BN17"/>
<comment type="similarity">
    <text evidence="1">Belongs to the glycosyltransferase 2 family.</text>
</comment>
<dbReference type="InterPro" id="IPR029044">
    <property type="entry name" value="Nucleotide-diphossugar_trans"/>
</dbReference>
<protein>
    <submittedName>
        <fullName evidence="5">Glycosyltransferase</fullName>
    </submittedName>
</protein>
<evidence type="ECO:0000313" key="5">
    <source>
        <dbReference type="EMBL" id="MXR37659.1"/>
    </source>
</evidence>
<dbReference type="Proteomes" id="UP000467214">
    <property type="component" value="Unassembled WGS sequence"/>
</dbReference>
<evidence type="ECO:0000256" key="3">
    <source>
        <dbReference type="ARBA" id="ARBA00022679"/>
    </source>
</evidence>
<dbReference type="RefSeq" id="WP_160797379.1">
    <property type="nucleotide sequence ID" value="NZ_WSSB01000010.1"/>
</dbReference>
<evidence type="ECO:0000256" key="2">
    <source>
        <dbReference type="ARBA" id="ARBA00022676"/>
    </source>
</evidence>
<gene>
    <name evidence="5" type="ORF">GQF02_11815</name>
</gene>